<dbReference type="EMBL" id="CAAALY010079492">
    <property type="protein sequence ID" value="VEL26320.1"/>
    <property type="molecule type" value="Genomic_DNA"/>
</dbReference>
<evidence type="ECO:0000313" key="1">
    <source>
        <dbReference type="EMBL" id="VEL26320.1"/>
    </source>
</evidence>
<name>A0A448X2L6_9PLAT</name>
<proteinExistence type="predicted"/>
<reference evidence="1" key="1">
    <citation type="submission" date="2018-11" db="EMBL/GenBank/DDBJ databases">
        <authorList>
            <consortium name="Pathogen Informatics"/>
        </authorList>
    </citation>
    <scope>NUCLEOTIDE SEQUENCE</scope>
</reference>
<dbReference type="AlphaFoldDB" id="A0A448X2L6"/>
<keyword evidence="2" id="KW-1185">Reference proteome</keyword>
<sequence>MSTTERLHDMVNHNYFVFFLCPDYKNSRCGMVQLFYYESRGTRCDYAVEREGGDFLIVELHAFEGWPHAASGCRLNISFPWFTKRWCRVVQVLGEKS</sequence>
<accession>A0A448X2L6</accession>
<gene>
    <name evidence="1" type="ORF">PXEA_LOCUS19760</name>
</gene>
<dbReference type="Proteomes" id="UP000784294">
    <property type="component" value="Unassembled WGS sequence"/>
</dbReference>
<evidence type="ECO:0000313" key="2">
    <source>
        <dbReference type="Proteomes" id="UP000784294"/>
    </source>
</evidence>
<organism evidence="1 2">
    <name type="scientific">Protopolystoma xenopodis</name>
    <dbReference type="NCBI Taxonomy" id="117903"/>
    <lineage>
        <taxon>Eukaryota</taxon>
        <taxon>Metazoa</taxon>
        <taxon>Spiralia</taxon>
        <taxon>Lophotrochozoa</taxon>
        <taxon>Platyhelminthes</taxon>
        <taxon>Monogenea</taxon>
        <taxon>Polyopisthocotylea</taxon>
        <taxon>Polystomatidea</taxon>
        <taxon>Polystomatidae</taxon>
        <taxon>Protopolystoma</taxon>
    </lineage>
</organism>
<protein>
    <submittedName>
        <fullName evidence="1">Uncharacterized protein</fullName>
    </submittedName>
</protein>
<dbReference type="OrthoDB" id="9974612at2759"/>
<comment type="caution">
    <text evidence="1">The sequence shown here is derived from an EMBL/GenBank/DDBJ whole genome shotgun (WGS) entry which is preliminary data.</text>
</comment>